<dbReference type="EMBL" id="LN907867">
    <property type="protein sequence ID" value="CUU44219.1"/>
    <property type="molecule type" value="Genomic_DNA"/>
</dbReference>
<dbReference type="PATRIC" id="fig|1079.6.peg.504"/>
<reference evidence="10" key="1">
    <citation type="journal article" date="2015" name="Genome Announc.">
        <title>Complete Genome Sequence of the Bacteriochlorophyll b-Producing Photosynthetic Bacterium Blastochloris viridis.</title>
        <authorList>
            <person name="Tsukatani Y."/>
            <person name="Hirose Y."/>
            <person name="Harada J."/>
            <person name="Misawa N."/>
            <person name="Mori K."/>
            <person name="Inoue K."/>
            <person name="Tamiaki H."/>
        </authorList>
    </citation>
    <scope>NUCLEOTIDE SEQUENCE [LARGE SCALE GENOMIC DNA]</scope>
    <source>
        <strain evidence="10">DSM 133</strain>
    </source>
</reference>
<keyword evidence="4 6" id="KW-0378">Hydrolase</keyword>
<feature type="domain" description="Beta-lactamase class A catalytic" evidence="9">
    <location>
        <begin position="44"/>
        <end position="259"/>
    </location>
</feature>
<evidence type="ECO:0000256" key="5">
    <source>
        <dbReference type="ARBA" id="ARBA00023251"/>
    </source>
</evidence>
<dbReference type="GO" id="GO:0030655">
    <property type="term" value="P:beta-lactam antibiotic catabolic process"/>
    <property type="evidence" value="ECO:0007669"/>
    <property type="project" value="InterPro"/>
</dbReference>
<dbReference type="Gene3D" id="3.40.710.10">
    <property type="entry name" value="DD-peptidase/beta-lactamase superfamily"/>
    <property type="match status" value="1"/>
</dbReference>
<dbReference type="InterPro" id="IPR012338">
    <property type="entry name" value="Beta-lactam/transpept-like"/>
</dbReference>
<dbReference type="AlphaFoldDB" id="A0A0H5BBF8"/>
<dbReference type="RefSeq" id="WP_055036281.1">
    <property type="nucleotide sequence ID" value="NZ_AP014854.2"/>
</dbReference>
<dbReference type="STRING" id="1079.BVIR_499"/>
<dbReference type="PRINTS" id="PR00118">
    <property type="entry name" value="BLACTAMASEA"/>
</dbReference>
<evidence type="ECO:0000256" key="8">
    <source>
        <dbReference type="SAM" id="SignalP"/>
    </source>
</evidence>
<keyword evidence="12" id="KW-1185">Reference proteome</keyword>
<reference evidence="12" key="3">
    <citation type="journal article" date="2016" name="Genome Announc.">
        <title>Revised genome sequence of the purple photosynthetic bacterium Blastochloris viridis.</title>
        <authorList>
            <person name="Liu L.N."/>
            <person name="Faulkner M."/>
            <person name="Liu X."/>
            <person name="Huang F."/>
            <person name="Darby A.C."/>
            <person name="Hall N."/>
        </authorList>
    </citation>
    <scope>NUCLEOTIDE SEQUENCE [LARGE SCALE GENOMIC DNA]</scope>
    <source>
        <strain evidence="12">ATCC 19567 / DSM 133 / F</strain>
    </source>
</reference>
<reference evidence="11" key="2">
    <citation type="submission" date="2015-11" db="EMBL/GenBank/DDBJ databases">
        <authorList>
            <person name="Zhang Y."/>
            <person name="Guo Z."/>
        </authorList>
    </citation>
    <scope>NUCLEOTIDE SEQUENCE</scope>
    <source>
        <strain evidence="11">1</strain>
    </source>
</reference>
<dbReference type="KEGG" id="bvr:BVIR_499"/>
<feature type="region of interest" description="Disordered" evidence="7">
    <location>
        <begin position="161"/>
        <end position="180"/>
    </location>
</feature>
<evidence type="ECO:0000256" key="3">
    <source>
        <dbReference type="ARBA" id="ARBA00012865"/>
    </source>
</evidence>
<dbReference type="InterPro" id="IPR045155">
    <property type="entry name" value="Beta-lactam_cat"/>
</dbReference>
<evidence type="ECO:0000313" key="12">
    <source>
        <dbReference type="Proteomes" id="UP000065734"/>
    </source>
</evidence>
<dbReference type="Proteomes" id="UP000065734">
    <property type="component" value="Chromosome I"/>
</dbReference>
<dbReference type="GO" id="GO:0046677">
    <property type="term" value="P:response to antibiotic"/>
    <property type="evidence" value="ECO:0007669"/>
    <property type="project" value="UniProtKB-UniRule"/>
</dbReference>
<dbReference type="GO" id="GO:0008800">
    <property type="term" value="F:beta-lactamase activity"/>
    <property type="evidence" value="ECO:0007669"/>
    <property type="project" value="UniProtKB-UniRule"/>
</dbReference>
<dbReference type="OrthoDB" id="9784149at2"/>
<dbReference type="PROSITE" id="PS51318">
    <property type="entry name" value="TAT"/>
    <property type="match status" value="1"/>
</dbReference>
<evidence type="ECO:0000313" key="11">
    <source>
        <dbReference type="EMBL" id="CUU44219.1"/>
    </source>
</evidence>
<evidence type="ECO:0000256" key="1">
    <source>
        <dbReference type="ARBA" id="ARBA00001526"/>
    </source>
</evidence>
<dbReference type="NCBIfam" id="NF033103">
    <property type="entry name" value="bla_class_A"/>
    <property type="match status" value="1"/>
</dbReference>
<comment type="similarity">
    <text evidence="2 6">Belongs to the class-A beta-lactamase family.</text>
</comment>
<evidence type="ECO:0000256" key="2">
    <source>
        <dbReference type="ARBA" id="ARBA00009009"/>
    </source>
</evidence>
<accession>A0A0H5BBF8</accession>
<dbReference type="InterPro" id="IPR006311">
    <property type="entry name" value="TAT_signal"/>
</dbReference>
<dbReference type="EMBL" id="AP014854">
    <property type="protein sequence ID" value="BAR98434.1"/>
    <property type="molecule type" value="Genomic_DNA"/>
</dbReference>
<gene>
    <name evidence="11" type="primary">bla_1</name>
    <name evidence="10" type="ORF">BV133_841</name>
    <name evidence="11" type="ORF">BVIRIDIS_32660</name>
</gene>
<dbReference type="SUPFAM" id="SSF56601">
    <property type="entry name" value="beta-lactamase/transpeptidase-like"/>
    <property type="match status" value="1"/>
</dbReference>
<evidence type="ECO:0000256" key="7">
    <source>
        <dbReference type="SAM" id="MobiDB-lite"/>
    </source>
</evidence>
<organism evidence="11 12">
    <name type="scientific">Blastochloris viridis</name>
    <name type="common">Rhodopseudomonas viridis</name>
    <dbReference type="NCBI Taxonomy" id="1079"/>
    <lineage>
        <taxon>Bacteria</taxon>
        <taxon>Pseudomonadati</taxon>
        <taxon>Pseudomonadota</taxon>
        <taxon>Alphaproteobacteria</taxon>
        <taxon>Hyphomicrobiales</taxon>
        <taxon>Blastochloridaceae</taxon>
        <taxon>Blastochloris</taxon>
    </lineage>
</organism>
<evidence type="ECO:0000256" key="6">
    <source>
        <dbReference type="RuleBase" id="RU361140"/>
    </source>
</evidence>
<keyword evidence="8" id="KW-0732">Signal</keyword>
<dbReference type="PANTHER" id="PTHR35333">
    <property type="entry name" value="BETA-LACTAMASE"/>
    <property type="match status" value="1"/>
</dbReference>
<evidence type="ECO:0000256" key="4">
    <source>
        <dbReference type="ARBA" id="ARBA00022801"/>
    </source>
</evidence>
<keyword evidence="5 6" id="KW-0046">Antibiotic resistance</keyword>
<feature type="signal peptide" evidence="8">
    <location>
        <begin position="1"/>
        <end position="19"/>
    </location>
</feature>
<evidence type="ECO:0000259" key="9">
    <source>
        <dbReference type="Pfam" id="PF13354"/>
    </source>
</evidence>
<feature type="chain" id="PRO_5014229087" description="Beta-lactamase" evidence="8">
    <location>
        <begin position="20"/>
        <end position="284"/>
    </location>
</feature>
<dbReference type="EC" id="3.5.2.6" evidence="3 6"/>
<dbReference type="InterPro" id="IPR000871">
    <property type="entry name" value="Beta-lactam_class-A"/>
</dbReference>
<dbReference type="InterPro" id="IPR023650">
    <property type="entry name" value="Beta-lactam_class-A_AS"/>
</dbReference>
<comment type="catalytic activity">
    <reaction evidence="1 6">
        <text>a beta-lactam + H2O = a substituted beta-amino acid</text>
        <dbReference type="Rhea" id="RHEA:20401"/>
        <dbReference type="ChEBI" id="CHEBI:15377"/>
        <dbReference type="ChEBI" id="CHEBI:35627"/>
        <dbReference type="ChEBI" id="CHEBI:140347"/>
        <dbReference type="EC" id="3.5.2.6"/>
    </reaction>
</comment>
<dbReference type="Pfam" id="PF13354">
    <property type="entry name" value="Beta-lactamase2"/>
    <property type="match status" value="1"/>
</dbReference>
<name>A0A0H5BBF8_BLAVI</name>
<sequence>MISRRNLLAGALLAAPAGAADDWAAATERALADLERRFGGRLGVAILDTGSARRASHRGSERFALCSTFKVLAAAVVLARVERGDDSLDRRILYRRDDLVPYSPVTERRLADGMTLGELCEATMTLSDNTAANLLLDSFGGPAAVTAMLRGLGDGATRLDRREPALNDVPPGEERDTTTPQAMGDTLLRLVVGNALAPASRHRLIEWLVNCKTGDQRLRAGVPAAWRVGDKTGSGPRGEANDVAVMWPPGRAPMVVTAYYVNPAGSADARNAVLAEVGRLVAAA</sequence>
<proteinExistence type="inferred from homology"/>
<evidence type="ECO:0000313" key="10">
    <source>
        <dbReference type="EMBL" id="BAR98434.1"/>
    </source>
</evidence>
<dbReference type="PROSITE" id="PS00146">
    <property type="entry name" value="BETA_LACTAMASE_A"/>
    <property type="match status" value="1"/>
</dbReference>
<dbReference type="PANTHER" id="PTHR35333:SF3">
    <property type="entry name" value="BETA-LACTAMASE-TYPE TRANSPEPTIDASE FOLD CONTAINING PROTEIN"/>
    <property type="match status" value="1"/>
</dbReference>
<protein>
    <recommendedName>
        <fullName evidence="3 6">Beta-lactamase</fullName>
        <ecNumber evidence="3 6">3.5.2.6</ecNumber>
    </recommendedName>
</protein>